<dbReference type="GO" id="GO:1990904">
    <property type="term" value="C:ribonucleoprotein complex"/>
    <property type="evidence" value="ECO:0007669"/>
    <property type="project" value="UniProtKB-KW"/>
</dbReference>
<organism evidence="6">
    <name type="scientific">uncultured marine group II/III euryarchaeote AD1000_20_C05</name>
    <dbReference type="NCBI Taxonomy" id="1457735"/>
    <lineage>
        <taxon>Archaea</taxon>
        <taxon>Methanobacteriati</taxon>
        <taxon>Methanobacteriota</taxon>
        <taxon>environmental samples</taxon>
    </lineage>
</organism>
<keyword evidence="2 5" id="KW-0689">Ribosomal protein</keyword>
<name>A0A075FLI4_9EURY</name>
<evidence type="ECO:0000256" key="4">
    <source>
        <dbReference type="ARBA" id="ARBA00035234"/>
    </source>
</evidence>
<dbReference type="EMBL" id="KF900360">
    <property type="protein sequence ID" value="AIE92244.1"/>
    <property type="molecule type" value="Genomic_DNA"/>
</dbReference>
<evidence type="ECO:0000256" key="2">
    <source>
        <dbReference type="ARBA" id="ARBA00022980"/>
    </source>
</evidence>
<protein>
    <recommendedName>
        <fullName evidence="4 5">Large ribosomal subunit protein eL39</fullName>
    </recommendedName>
</protein>
<proteinExistence type="inferred from homology"/>
<keyword evidence="3 5" id="KW-0687">Ribonucleoprotein</keyword>
<dbReference type="Gene3D" id="1.10.1620.10">
    <property type="entry name" value="Ribosomal protein L39e"/>
    <property type="match status" value="1"/>
</dbReference>
<dbReference type="HAMAP" id="MF_00629">
    <property type="entry name" value="Ribosomal_eL39"/>
    <property type="match status" value="1"/>
</dbReference>
<evidence type="ECO:0000256" key="5">
    <source>
        <dbReference type="HAMAP-Rule" id="MF_00629"/>
    </source>
</evidence>
<dbReference type="GO" id="GO:0006412">
    <property type="term" value="P:translation"/>
    <property type="evidence" value="ECO:0007669"/>
    <property type="project" value="UniProtKB-UniRule"/>
</dbReference>
<gene>
    <name evidence="6" type="primary">RP-L39e</name>
    <name evidence="6" type="synonym">RPL39</name>
    <name evidence="5" type="synonym">rpl39e</name>
</gene>
<evidence type="ECO:0000256" key="1">
    <source>
        <dbReference type="ARBA" id="ARBA00009339"/>
    </source>
</evidence>
<dbReference type="InterPro" id="IPR000077">
    <property type="entry name" value="Ribosomal_eL39"/>
</dbReference>
<dbReference type="AlphaFoldDB" id="A0A075FLI4"/>
<accession>A0A075FLI4</accession>
<dbReference type="SUPFAM" id="SSF48662">
    <property type="entry name" value="Ribosomal protein L39e"/>
    <property type="match status" value="1"/>
</dbReference>
<evidence type="ECO:0000256" key="3">
    <source>
        <dbReference type="ARBA" id="ARBA00023274"/>
    </source>
</evidence>
<dbReference type="NCBIfam" id="NF002316">
    <property type="entry name" value="PRK01242.1"/>
    <property type="match status" value="1"/>
</dbReference>
<dbReference type="GO" id="GO:0005840">
    <property type="term" value="C:ribosome"/>
    <property type="evidence" value="ECO:0007669"/>
    <property type="project" value="UniProtKB-KW"/>
</dbReference>
<dbReference type="GO" id="GO:0003735">
    <property type="term" value="F:structural constituent of ribosome"/>
    <property type="evidence" value="ECO:0007669"/>
    <property type="project" value="InterPro"/>
</dbReference>
<sequence>MASNKPFAKKQRLLKVTKQNRRVPVWVMLRTNRRVNSHPKRHMWRRSKLQR</sequence>
<dbReference type="Pfam" id="PF00832">
    <property type="entry name" value="Ribosomal_L39"/>
    <property type="match status" value="1"/>
</dbReference>
<evidence type="ECO:0000313" key="6">
    <source>
        <dbReference type="EMBL" id="AIE92244.1"/>
    </source>
</evidence>
<dbReference type="InterPro" id="IPR023626">
    <property type="entry name" value="Ribosomal_eL39_dom_sf"/>
</dbReference>
<dbReference type="FunFam" id="1.10.1620.10:FF:000001">
    <property type="entry name" value="60S ribosomal protein-like L39"/>
    <property type="match status" value="1"/>
</dbReference>
<reference evidence="6" key="1">
    <citation type="journal article" date="2014" name="Genome Biol. Evol.">
        <title>Pangenome evidence for extensive interdomain horizontal transfer affecting lineage core and shell genes in uncultured planktonic thaumarchaeota and euryarchaeota.</title>
        <authorList>
            <person name="Deschamps P."/>
            <person name="Zivanovic Y."/>
            <person name="Moreira D."/>
            <person name="Rodriguez-Valera F."/>
            <person name="Lopez-Garcia P."/>
        </authorList>
    </citation>
    <scope>NUCLEOTIDE SEQUENCE</scope>
</reference>
<comment type="similarity">
    <text evidence="1 5">Belongs to the eukaryotic ribosomal protein eL39 family.</text>
</comment>